<dbReference type="GO" id="GO:0005524">
    <property type="term" value="F:ATP binding"/>
    <property type="evidence" value="ECO:0007669"/>
    <property type="project" value="UniProtKB-UniRule"/>
</dbReference>
<evidence type="ECO:0000256" key="4">
    <source>
        <dbReference type="ARBA" id="ARBA00022777"/>
    </source>
</evidence>
<dbReference type="AlphaFoldDB" id="A0A346XWI1"/>
<dbReference type="InterPro" id="IPR003136">
    <property type="entry name" value="Cytidylate_kin"/>
</dbReference>
<evidence type="ECO:0000256" key="6">
    <source>
        <dbReference type="ARBA" id="ARBA00047615"/>
    </source>
</evidence>
<dbReference type="Proteomes" id="UP000264006">
    <property type="component" value="Chromosome"/>
</dbReference>
<dbReference type="NCBIfam" id="TIGR00017">
    <property type="entry name" value="cmk"/>
    <property type="match status" value="1"/>
</dbReference>
<dbReference type="KEGG" id="euz:DVS28_a1893"/>
<evidence type="ECO:0000256" key="7">
    <source>
        <dbReference type="ARBA" id="ARBA00048478"/>
    </source>
</evidence>
<protein>
    <recommendedName>
        <fullName evidence="8">Cytidylate kinase</fullName>
        <shortName evidence="8">CK</shortName>
        <ecNumber evidence="8">2.7.4.25</ecNumber>
    </recommendedName>
    <alternativeName>
        <fullName evidence="8">Cytidine monophosphate kinase</fullName>
        <shortName evidence="8">CMP kinase</shortName>
    </alternativeName>
</protein>
<dbReference type="CDD" id="cd02020">
    <property type="entry name" value="CMPK"/>
    <property type="match status" value="1"/>
</dbReference>
<comment type="subcellular location">
    <subcellularLocation>
        <location evidence="8">Cytoplasm</location>
    </subcellularLocation>
</comment>
<dbReference type="RefSeq" id="WP_114591200.1">
    <property type="nucleotide sequence ID" value="NZ_CP031165.1"/>
</dbReference>
<keyword evidence="4 8" id="KW-0418">Kinase</keyword>
<evidence type="ECO:0000256" key="1">
    <source>
        <dbReference type="ARBA" id="ARBA00009427"/>
    </source>
</evidence>
<dbReference type="GO" id="GO:0036430">
    <property type="term" value="F:CMP kinase activity"/>
    <property type="evidence" value="ECO:0007669"/>
    <property type="project" value="RHEA"/>
</dbReference>
<dbReference type="Pfam" id="PF02224">
    <property type="entry name" value="Cytidylate_kin"/>
    <property type="match status" value="1"/>
</dbReference>
<comment type="similarity">
    <text evidence="1 8">Belongs to the cytidylate kinase family. Type 1 subfamily.</text>
</comment>
<feature type="domain" description="Cytidylate kinase" evidence="9">
    <location>
        <begin position="4"/>
        <end position="206"/>
    </location>
</feature>
<evidence type="ECO:0000313" key="11">
    <source>
        <dbReference type="Proteomes" id="UP000264006"/>
    </source>
</evidence>
<keyword evidence="8" id="KW-0963">Cytoplasm</keyword>
<comment type="catalytic activity">
    <reaction evidence="6 8">
        <text>dCMP + ATP = dCDP + ADP</text>
        <dbReference type="Rhea" id="RHEA:25094"/>
        <dbReference type="ChEBI" id="CHEBI:30616"/>
        <dbReference type="ChEBI" id="CHEBI:57566"/>
        <dbReference type="ChEBI" id="CHEBI:58593"/>
        <dbReference type="ChEBI" id="CHEBI:456216"/>
        <dbReference type="EC" id="2.7.4.25"/>
    </reaction>
</comment>
<reference evidence="10 11" key="1">
    <citation type="submission" date="2018-09" db="EMBL/GenBank/DDBJ databases">
        <title>Complete genome sequence of Euzebya sp. DY32-46 isolated from seawater of Pacific Ocean.</title>
        <authorList>
            <person name="Xu L."/>
            <person name="Wu Y.-H."/>
            <person name="Xu X.-W."/>
        </authorList>
    </citation>
    <scope>NUCLEOTIDE SEQUENCE [LARGE SCALE GENOMIC DNA]</scope>
    <source>
        <strain evidence="10 11">DY32-46</strain>
    </source>
</reference>
<evidence type="ECO:0000313" key="10">
    <source>
        <dbReference type="EMBL" id="AXV06578.1"/>
    </source>
</evidence>
<dbReference type="Gene3D" id="3.40.50.300">
    <property type="entry name" value="P-loop containing nucleotide triphosphate hydrolases"/>
    <property type="match status" value="1"/>
</dbReference>
<dbReference type="EC" id="2.7.4.25" evidence="8"/>
<dbReference type="EMBL" id="CP031165">
    <property type="protein sequence ID" value="AXV06578.1"/>
    <property type="molecule type" value="Genomic_DNA"/>
</dbReference>
<dbReference type="InterPro" id="IPR027417">
    <property type="entry name" value="P-loop_NTPase"/>
</dbReference>
<keyword evidence="2 8" id="KW-0808">Transferase</keyword>
<evidence type="ECO:0000256" key="5">
    <source>
        <dbReference type="ARBA" id="ARBA00022840"/>
    </source>
</evidence>
<feature type="binding site" evidence="8">
    <location>
        <begin position="8"/>
        <end position="16"/>
    </location>
    <ligand>
        <name>ATP</name>
        <dbReference type="ChEBI" id="CHEBI:30616"/>
    </ligand>
</feature>
<name>A0A346XWI1_9ACTN</name>
<dbReference type="SUPFAM" id="SSF52540">
    <property type="entry name" value="P-loop containing nucleoside triphosphate hydrolases"/>
    <property type="match status" value="1"/>
</dbReference>
<dbReference type="OrthoDB" id="9807434at2"/>
<keyword evidence="11" id="KW-1185">Reference proteome</keyword>
<dbReference type="GO" id="GO:0006220">
    <property type="term" value="P:pyrimidine nucleotide metabolic process"/>
    <property type="evidence" value="ECO:0007669"/>
    <property type="project" value="UniProtKB-UniRule"/>
</dbReference>
<gene>
    <name evidence="8" type="primary">cmk</name>
    <name evidence="10" type="ORF">DVS28_a1893</name>
</gene>
<dbReference type="HAMAP" id="MF_00238">
    <property type="entry name" value="Cytidyl_kinase_type1"/>
    <property type="match status" value="1"/>
</dbReference>
<evidence type="ECO:0000256" key="3">
    <source>
        <dbReference type="ARBA" id="ARBA00022741"/>
    </source>
</evidence>
<evidence type="ECO:0000259" key="9">
    <source>
        <dbReference type="Pfam" id="PF02224"/>
    </source>
</evidence>
<sequence>MIVVAIDGPAGSGKSTVADALATALGVPHVDSGAYYRAATLAVLRAEVDPTDVDAVTAVVGRVAIDRVDGRTLLDGEDVEDDIRGATVTANVSAVAAHPAVRDLLLVAQRSGIARDGGVVDGRDAATRIVPDADLKVWLDADVEERGRRRALQAGEPERLDHHIADLHRRDAADATQMVRADDAVVVNTTGLSLDHVVATVADLARTAAGGS</sequence>
<accession>A0A346XWI1</accession>
<organism evidence="10 11">
    <name type="scientific">Euzebya pacifica</name>
    <dbReference type="NCBI Taxonomy" id="1608957"/>
    <lineage>
        <taxon>Bacteria</taxon>
        <taxon>Bacillati</taxon>
        <taxon>Actinomycetota</taxon>
        <taxon>Nitriliruptoria</taxon>
        <taxon>Euzebyales</taxon>
    </lineage>
</organism>
<dbReference type="GO" id="GO:0036431">
    <property type="term" value="F:dCMP kinase activity"/>
    <property type="evidence" value="ECO:0007669"/>
    <property type="project" value="InterPro"/>
</dbReference>
<evidence type="ECO:0000256" key="2">
    <source>
        <dbReference type="ARBA" id="ARBA00022679"/>
    </source>
</evidence>
<comment type="catalytic activity">
    <reaction evidence="7 8">
        <text>CMP + ATP = CDP + ADP</text>
        <dbReference type="Rhea" id="RHEA:11600"/>
        <dbReference type="ChEBI" id="CHEBI:30616"/>
        <dbReference type="ChEBI" id="CHEBI:58069"/>
        <dbReference type="ChEBI" id="CHEBI:60377"/>
        <dbReference type="ChEBI" id="CHEBI:456216"/>
        <dbReference type="EC" id="2.7.4.25"/>
    </reaction>
</comment>
<evidence type="ECO:0000256" key="8">
    <source>
        <dbReference type="HAMAP-Rule" id="MF_00238"/>
    </source>
</evidence>
<dbReference type="GO" id="GO:0005737">
    <property type="term" value="C:cytoplasm"/>
    <property type="evidence" value="ECO:0007669"/>
    <property type="project" value="UniProtKB-SubCell"/>
</dbReference>
<keyword evidence="3 8" id="KW-0547">Nucleotide-binding</keyword>
<proteinExistence type="inferred from homology"/>
<keyword evidence="5 8" id="KW-0067">ATP-binding</keyword>
<dbReference type="InterPro" id="IPR011994">
    <property type="entry name" value="Cytidylate_kinase_dom"/>
</dbReference>